<dbReference type="EMBL" id="CACRXK020018945">
    <property type="protein sequence ID" value="CAB4033093.1"/>
    <property type="molecule type" value="Genomic_DNA"/>
</dbReference>
<organism evidence="2 3">
    <name type="scientific">Paramuricea clavata</name>
    <name type="common">Red gorgonian</name>
    <name type="synonym">Violescent sea-whip</name>
    <dbReference type="NCBI Taxonomy" id="317549"/>
    <lineage>
        <taxon>Eukaryota</taxon>
        <taxon>Metazoa</taxon>
        <taxon>Cnidaria</taxon>
        <taxon>Anthozoa</taxon>
        <taxon>Octocorallia</taxon>
        <taxon>Malacalcyonacea</taxon>
        <taxon>Plexauridae</taxon>
        <taxon>Paramuricea</taxon>
    </lineage>
</organism>
<evidence type="ECO:0000313" key="3">
    <source>
        <dbReference type="Proteomes" id="UP001152795"/>
    </source>
</evidence>
<dbReference type="InterPro" id="IPR048365">
    <property type="entry name" value="TNP-like_RNaseH_N"/>
</dbReference>
<gene>
    <name evidence="2" type="ORF">PACLA_8A039952</name>
</gene>
<feature type="domain" description="Transposable element P transposase-like RNase H" evidence="1">
    <location>
        <begin position="215"/>
        <end position="357"/>
    </location>
</feature>
<evidence type="ECO:0000259" key="1">
    <source>
        <dbReference type="Pfam" id="PF21787"/>
    </source>
</evidence>
<name>A0A7D9LHT6_PARCT</name>
<dbReference type="Proteomes" id="UP001152795">
    <property type="component" value="Unassembled WGS sequence"/>
</dbReference>
<accession>A0A7D9LHT6</accession>
<dbReference type="OrthoDB" id="6129029at2759"/>
<sequence>MLDTSSLQDGTPDKITCLNDLIHILSFTENLHICHGIKYMDYNVLPPVTKNISGSVVGQYDPLTGCRRSVSCPVLITHGIYAKSCNHCSNLRKHISAQLSRLNKSEKQTDFTNSGSKVNKRFLTIDQIIEREQDQKRRRVNAEQRGKYWQLKALEEKNMRRLAEQDNQDLLVMFETINKEQPFVDNPEMAMFWELQKDVISKSTNRRQIRCQSYRPGTNKEMLVLMKKMADEAKLSPVGYCGCILFDEMSIQDDVQLRRTGDSFEIVGLVNLGEVYNNIQVLQTGEDRSAVASHILQFMFVGSTGFKFPCCYFPTVEVDAATLYHTFWDVVFDLHEYGFDINLCICDGAEANRSFIKYHFDNLDIIKENFTTTNLYTGEPMIFMVDPSHNFKKLRNNLLKSTTGKSPRLFEFCGYQMLWSHLKEAFIYDVDTNPTATFKFLTPEHFDPSSAGEMRNYLADDVLGKRMLEVLKNYKRHREQVSETSASFLDKTIKFIETTRTLLKNFKAKSPYSFKTKFDVFSMIIGFKSFCKTLLTKFPGCQVSVSLLNQDALENFFGEQRAQNGQADNPTVLQTEHATPAIVQMKNIKEHKGNCMLPSVIRC</sequence>
<proteinExistence type="predicted"/>
<evidence type="ECO:0000313" key="2">
    <source>
        <dbReference type="EMBL" id="CAB4033093.1"/>
    </source>
</evidence>
<comment type="caution">
    <text evidence="2">The sequence shown here is derived from an EMBL/GenBank/DDBJ whole genome shotgun (WGS) entry which is preliminary data.</text>
</comment>
<reference evidence="2" key="1">
    <citation type="submission" date="2020-04" db="EMBL/GenBank/DDBJ databases">
        <authorList>
            <person name="Alioto T."/>
            <person name="Alioto T."/>
            <person name="Gomez Garrido J."/>
        </authorList>
    </citation>
    <scope>NUCLEOTIDE SEQUENCE</scope>
    <source>
        <strain evidence="2">A484AB</strain>
    </source>
</reference>
<dbReference type="AlphaFoldDB" id="A0A7D9LHT6"/>
<protein>
    <recommendedName>
        <fullName evidence="1">Transposable element P transposase-like RNase H domain-containing protein</fullName>
    </recommendedName>
</protein>
<dbReference type="Pfam" id="PF21787">
    <property type="entry name" value="TNP-like_RNaseH_N"/>
    <property type="match status" value="1"/>
</dbReference>
<keyword evidence="3" id="KW-1185">Reference proteome</keyword>